<dbReference type="GO" id="GO:0003677">
    <property type="term" value="F:DNA binding"/>
    <property type="evidence" value="ECO:0007669"/>
    <property type="project" value="InterPro"/>
</dbReference>
<feature type="transmembrane region" description="Helical" evidence="2">
    <location>
        <begin position="301"/>
        <end position="318"/>
    </location>
</feature>
<sequence length="569" mass="63259">MELPDIVVGIGGLGGVLVGLYALSRATATVGRRVGRSEQRQKTLTVYARIGVLAVGIALAWTLYTMYPVFEPIVAVLEPDGWWIGRPLGHGVGLGVVALAAIWAVKRGTDPTIEDVLDQQHTVPARYRRRLWTAHALFVVGTPVVLLTLYAAGFGSVWTVVAFYVLVLCWFVLRTPLVSFAYRTRDPTAEERSRLERCFDRFGREPPTVVVFDDRHENLDVKLVGHSAYRTLWIQESLLSSTDEAELAAILGAEDEKNRRYFYEQCYLAVAPVLFMVTALILILGELLFVSEFTVDSASTLVWFTSIGFAFVGILAVSQTSRWTIYRADRFVSSHVDPDVVRRAYDRYAQTITTIDQEQTRSGLSKRLTIEPPMEQRIRRLERANSLEPMPRTAREPESSEVETPAEAAGSNGTVASDDVEPTPNAPPADWDSREHHPIQQALASIDRREFADVVARLRGEFGRECTVAEADESDWIDVVARSTDGTTELLRTVHRRTDDPVTPDEITDERGRIVSGRSVETVLVVTNGRFDDRVDRLAADLTLVDGQRLTELLEDSALADELGASAAE</sequence>
<feature type="transmembrane region" description="Helical" evidence="2">
    <location>
        <begin position="131"/>
        <end position="150"/>
    </location>
</feature>
<feature type="transmembrane region" description="Helical" evidence="2">
    <location>
        <begin position="156"/>
        <end position="173"/>
    </location>
</feature>
<feature type="transmembrane region" description="Helical" evidence="2">
    <location>
        <begin position="44"/>
        <end position="67"/>
    </location>
</feature>
<dbReference type="GeneID" id="32892878"/>
<evidence type="ECO:0000313" key="5">
    <source>
        <dbReference type="Proteomes" id="UP000250088"/>
    </source>
</evidence>
<dbReference type="EMBL" id="CP019893">
    <property type="protein sequence ID" value="ARS88705.1"/>
    <property type="molecule type" value="Genomic_DNA"/>
</dbReference>
<feature type="transmembrane region" description="Helical" evidence="2">
    <location>
        <begin position="87"/>
        <end position="105"/>
    </location>
</feature>
<evidence type="ECO:0000256" key="2">
    <source>
        <dbReference type="SAM" id="Phobius"/>
    </source>
</evidence>
<organism evidence="4 5">
    <name type="scientific">Natrarchaeobaculum aegyptiacum</name>
    <dbReference type="NCBI Taxonomy" id="745377"/>
    <lineage>
        <taxon>Archaea</taxon>
        <taxon>Methanobacteriati</taxon>
        <taxon>Methanobacteriota</taxon>
        <taxon>Stenosarchaea group</taxon>
        <taxon>Halobacteria</taxon>
        <taxon>Halobacteriales</taxon>
        <taxon>Natrialbaceae</taxon>
        <taxon>Natrarchaeobaculum</taxon>
    </lineage>
</organism>
<evidence type="ECO:0000259" key="3">
    <source>
        <dbReference type="Pfam" id="PF04471"/>
    </source>
</evidence>
<gene>
    <name evidence="4" type="ORF">B1756_02325</name>
</gene>
<evidence type="ECO:0000313" key="4">
    <source>
        <dbReference type="EMBL" id="ARS88705.1"/>
    </source>
</evidence>
<dbReference type="RefSeq" id="WP_086887089.1">
    <property type="nucleotide sequence ID" value="NZ_CP019893.1"/>
</dbReference>
<proteinExistence type="predicted"/>
<keyword evidence="5" id="KW-1185">Reference proteome</keyword>
<name>A0A2Z2HRL0_9EURY</name>
<dbReference type="Pfam" id="PF04471">
    <property type="entry name" value="Mrr_cat"/>
    <property type="match status" value="1"/>
</dbReference>
<evidence type="ECO:0000256" key="1">
    <source>
        <dbReference type="SAM" id="MobiDB-lite"/>
    </source>
</evidence>
<feature type="domain" description="Restriction endonuclease type IV Mrr" evidence="3">
    <location>
        <begin position="444"/>
        <end position="554"/>
    </location>
</feature>
<dbReference type="OrthoDB" id="185336at2157"/>
<dbReference type="Proteomes" id="UP000250088">
    <property type="component" value="Chromosome"/>
</dbReference>
<feature type="region of interest" description="Disordered" evidence="1">
    <location>
        <begin position="381"/>
        <end position="435"/>
    </location>
</feature>
<feature type="transmembrane region" description="Helical" evidence="2">
    <location>
        <begin position="6"/>
        <end position="23"/>
    </location>
</feature>
<dbReference type="GO" id="GO:0004519">
    <property type="term" value="F:endonuclease activity"/>
    <property type="evidence" value="ECO:0007669"/>
    <property type="project" value="InterPro"/>
</dbReference>
<protein>
    <recommendedName>
        <fullName evidence="3">Restriction endonuclease type IV Mrr domain-containing protein</fullName>
    </recommendedName>
</protein>
<dbReference type="GO" id="GO:0009307">
    <property type="term" value="P:DNA restriction-modification system"/>
    <property type="evidence" value="ECO:0007669"/>
    <property type="project" value="InterPro"/>
</dbReference>
<reference evidence="5" key="1">
    <citation type="submission" date="2017-02" db="EMBL/GenBank/DDBJ databases">
        <title>Natronthermophilus aegyptiacus gen. nov.,sp. nov., an aerobic, extremely halophilic alkalithermophilic archaeon isolated from the athalassohaline Wadi An Natrun, Egypt.</title>
        <authorList>
            <person name="Zhao B."/>
        </authorList>
    </citation>
    <scope>NUCLEOTIDE SEQUENCE [LARGE SCALE GENOMIC DNA]</scope>
    <source>
        <strain evidence="5">JW/NM-HA 15</strain>
    </source>
</reference>
<dbReference type="InterPro" id="IPR007560">
    <property type="entry name" value="Restrct_endonuc_IV_Mrr"/>
</dbReference>
<keyword evidence="2" id="KW-1133">Transmembrane helix</keyword>
<keyword evidence="2" id="KW-0812">Transmembrane</keyword>
<dbReference type="KEGG" id="naj:B1756_02325"/>
<feature type="transmembrane region" description="Helical" evidence="2">
    <location>
        <begin position="266"/>
        <end position="289"/>
    </location>
</feature>
<keyword evidence="2" id="KW-0472">Membrane</keyword>
<accession>A0A2Z2HRL0</accession>
<dbReference type="AlphaFoldDB" id="A0A2Z2HRL0"/>